<evidence type="ECO:0000313" key="2">
    <source>
        <dbReference type="EMBL" id="RKQ94171.1"/>
    </source>
</evidence>
<dbReference type="Proteomes" id="UP000273675">
    <property type="component" value="Unassembled WGS sequence"/>
</dbReference>
<dbReference type="EMBL" id="RBIM01000008">
    <property type="protein sequence ID" value="RKQ94171.1"/>
    <property type="molecule type" value="Genomic_DNA"/>
</dbReference>
<gene>
    <name evidence="2" type="ORF">C7435_3144</name>
</gene>
<dbReference type="InterPro" id="IPR013658">
    <property type="entry name" value="SGL"/>
</dbReference>
<protein>
    <submittedName>
        <fullName evidence="2">Gluconolactonase</fullName>
    </submittedName>
</protein>
<reference evidence="2 3" key="1">
    <citation type="submission" date="2018-10" db="EMBL/GenBank/DDBJ databases">
        <title>Genomic Encyclopedia of Type Strains, Phase IV (KMG-IV): sequencing the most valuable type-strain genomes for metagenomic binning, comparative biology and taxonomic classification.</title>
        <authorList>
            <person name="Goeker M."/>
        </authorList>
    </citation>
    <scope>NUCLEOTIDE SEQUENCE [LARGE SCALE GENOMIC DNA]</scope>
    <source>
        <strain evidence="2 3">DSM 4734</strain>
    </source>
</reference>
<comment type="caution">
    <text evidence="2">The sequence shown here is derived from an EMBL/GenBank/DDBJ whole genome shotgun (WGS) entry which is preliminary data.</text>
</comment>
<dbReference type="SUPFAM" id="SSF63829">
    <property type="entry name" value="Calcium-dependent phosphotriesterase"/>
    <property type="match status" value="1"/>
</dbReference>
<dbReference type="PANTHER" id="PTHR10426">
    <property type="entry name" value="STRICTOSIDINE SYNTHASE-RELATED"/>
    <property type="match status" value="1"/>
</dbReference>
<proteinExistence type="predicted"/>
<feature type="domain" description="SMP-30/Gluconolactonase/LRE-like region" evidence="1">
    <location>
        <begin position="79"/>
        <end position="273"/>
    </location>
</feature>
<dbReference type="InterPro" id="IPR011042">
    <property type="entry name" value="6-blade_b-propeller_TolB-like"/>
</dbReference>
<dbReference type="GO" id="GO:0016787">
    <property type="term" value="F:hydrolase activity"/>
    <property type="evidence" value="ECO:0007669"/>
    <property type="project" value="TreeGrafter"/>
</dbReference>
<name>A0A495D161_9PROT</name>
<dbReference type="AlphaFoldDB" id="A0A495D161"/>
<sequence>MRFGVTILGLAAVFAVLWLMWPSSINPVYWDEPEPPAMAGPLAPNAALDTARFVNVGVSGAARSIALGPDGALYYGNLTGEVVRIDPAQASTPGTVIADFDTAPVLGLSWINAGTLGATTANGLFAVNTITGSSTQVSAGVPGYPFGYANDLAVTPNGEIYFTDSSVMLGNDPDRNSHRDDMLENRPHGALYVWDPRTHQTRLAADRLYFPNGLAVASDRQSIYIAETFRYRILRYWVDGPRRGESEVFVENLPGLPDGLATDGSGHLFIAFPAQRDPTLRTIRRNPWLARIVSRLPRWVQPTGGRPNAFIAVINEQDGTIISSLHGTHSQLCHISNMTLSVDQELWFGSADCGYIAQLPQAAVQAGLRATAPPRTGGTD</sequence>
<organism evidence="2 3">
    <name type="scientific">Maricaulis maris</name>
    <dbReference type="NCBI Taxonomy" id="74318"/>
    <lineage>
        <taxon>Bacteria</taxon>
        <taxon>Pseudomonadati</taxon>
        <taxon>Pseudomonadota</taxon>
        <taxon>Alphaproteobacteria</taxon>
        <taxon>Maricaulales</taxon>
        <taxon>Maricaulaceae</taxon>
        <taxon>Maricaulis</taxon>
    </lineage>
</organism>
<dbReference type="RefSeq" id="WP_121212405.1">
    <property type="nucleotide sequence ID" value="NZ_RBIM01000008.1"/>
</dbReference>
<evidence type="ECO:0000313" key="3">
    <source>
        <dbReference type="Proteomes" id="UP000273675"/>
    </source>
</evidence>
<dbReference type="PANTHER" id="PTHR10426:SF88">
    <property type="entry name" value="ADIPOCYTE PLASMA MEMBRANE-ASSOCIATED PROTEIN HEMOMUCIN-RELATED"/>
    <property type="match status" value="1"/>
</dbReference>
<dbReference type="OrthoDB" id="9775406at2"/>
<accession>A0A495D161</accession>
<dbReference type="Gene3D" id="2.120.10.30">
    <property type="entry name" value="TolB, C-terminal domain"/>
    <property type="match status" value="1"/>
</dbReference>
<evidence type="ECO:0000259" key="1">
    <source>
        <dbReference type="Pfam" id="PF08450"/>
    </source>
</evidence>
<dbReference type="Pfam" id="PF08450">
    <property type="entry name" value="SGL"/>
    <property type="match status" value="1"/>
</dbReference>